<proteinExistence type="predicted"/>
<feature type="non-terminal residue" evidence="2">
    <location>
        <position position="179"/>
    </location>
</feature>
<sequence>MFRISPDKISSEEKKVPNTVSASSRTKPITISQPSVISKKDMNSDLNGLSSTGLDNTKTRRPQPRSNTKNDRDVISKVVCVVCKKCLNSVNHDVCVNNCVNGKKSRGRKHKANASMNEMQQKNQPEIKKPKKIGFIKRLATPKPRKPRFLFRWSPTGKMFDSAGKLVAPSNFESHVDCF</sequence>
<feature type="compositionally biased region" description="Polar residues" evidence="1">
    <location>
        <begin position="114"/>
        <end position="124"/>
    </location>
</feature>
<feature type="compositionally biased region" description="Polar residues" evidence="1">
    <location>
        <begin position="18"/>
        <end position="36"/>
    </location>
</feature>
<feature type="compositionally biased region" description="Basic and acidic residues" evidence="1">
    <location>
        <begin position="1"/>
        <end position="16"/>
    </location>
</feature>
<feature type="compositionally biased region" description="Polar residues" evidence="1">
    <location>
        <begin position="44"/>
        <end position="56"/>
    </location>
</feature>
<feature type="region of interest" description="Disordered" evidence="1">
    <location>
        <begin position="1"/>
        <end position="70"/>
    </location>
</feature>
<evidence type="ECO:0000313" key="2">
    <source>
        <dbReference type="EMBL" id="GFC54213.1"/>
    </source>
</evidence>
<name>A0A699Q3P6_TANCI</name>
<dbReference type="EMBL" id="BKCJ010960392">
    <property type="protein sequence ID" value="GFC54213.1"/>
    <property type="molecule type" value="Genomic_DNA"/>
</dbReference>
<dbReference type="AlphaFoldDB" id="A0A699Q3P6"/>
<comment type="caution">
    <text evidence="2">The sequence shown here is derived from an EMBL/GenBank/DDBJ whole genome shotgun (WGS) entry which is preliminary data.</text>
</comment>
<gene>
    <name evidence="2" type="ORF">Tci_826183</name>
</gene>
<evidence type="ECO:0000256" key="1">
    <source>
        <dbReference type="SAM" id="MobiDB-lite"/>
    </source>
</evidence>
<protein>
    <submittedName>
        <fullName evidence="2">Uncharacterized protein</fullName>
    </submittedName>
</protein>
<accession>A0A699Q3P6</accession>
<feature type="compositionally biased region" description="Basic residues" evidence="1">
    <location>
        <begin position="103"/>
        <end position="112"/>
    </location>
</feature>
<reference evidence="2" key="1">
    <citation type="journal article" date="2019" name="Sci. Rep.">
        <title>Draft genome of Tanacetum cinerariifolium, the natural source of mosquito coil.</title>
        <authorList>
            <person name="Yamashiro T."/>
            <person name="Shiraishi A."/>
            <person name="Satake H."/>
            <person name="Nakayama K."/>
        </authorList>
    </citation>
    <scope>NUCLEOTIDE SEQUENCE</scope>
</reference>
<organism evidence="2">
    <name type="scientific">Tanacetum cinerariifolium</name>
    <name type="common">Dalmatian daisy</name>
    <name type="synonym">Chrysanthemum cinerariifolium</name>
    <dbReference type="NCBI Taxonomy" id="118510"/>
    <lineage>
        <taxon>Eukaryota</taxon>
        <taxon>Viridiplantae</taxon>
        <taxon>Streptophyta</taxon>
        <taxon>Embryophyta</taxon>
        <taxon>Tracheophyta</taxon>
        <taxon>Spermatophyta</taxon>
        <taxon>Magnoliopsida</taxon>
        <taxon>eudicotyledons</taxon>
        <taxon>Gunneridae</taxon>
        <taxon>Pentapetalae</taxon>
        <taxon>asterids</taxon>
        <taxon>campanulids</taxon>
        <taxon>Asterales</taxon>
        <taxon>Asteraceae</taxon>
        <taxon>Asteroideae</taxon>
        <taxon>Anthemideae</taxon>
        <taxon>Anthemidinae</taxon>
        <taxon>Tanacetum</taxon>
    </lineage>
</organism>
<feature type="region of interest" description="Disordered" evidence="1">
    <location>
        <begin position="103"/>
        <end position="125"/>
    </location>
</feature>